<keyword evidence="2" id="KW-1185">Reference proteome</keyword>
<evidence type="ECO:0000313" key="2">
    <source>
        <dbReference type="Proteomes" id="UP000053411"/>
    </source>
</evidence>
<name>A0A0D2K263_9EURO</name>
<dbReference type="EMBL" id="KN848068">
    <property type="protein sequence ID" value="KIX99907.1"/>
    <property type="molecule type" value="Genomic_DNA"/>
</dbReference>
<gene>
    <name evidence="1" type="ORF">Z520_04544</name>
</gene>
<organism evidence="1 2">
    <name type="scientific">Fonsecaea multimorphosa CBS 102226</name>
    <dbReference type="NCBI Taxonomy" id="1442371"/>
    <lineage>
        <taxon>Eukaryota</taxon>
        <taxon>Fungi</taxon>
        <taxon>Dikarya</taxon>
        <taxon>Ascomycota</taxon>
        <taxon>Pezizomycotina</taxon>
        <taxon>Eurotiomycetes</taxon>
        <taxon>Chaetothyriomycetidae</taxon>
        <taxon>Chaetothyriales</taxon>
        <taxon>Herpotrichiellaceae</taxon>
        <taxon>Fonsecaea</taxon>
    </lineage>
</organism>
<reference evidence="1 2" key="1">
    <citation type="submission" date="2015-01" db="EMBL/GenBank/DDBJ databases">
        <title>The Genome Sequence of Fonsecaea multimorphosa CBS 102226.</title>
        <authorList>
            <consortium name="The Broad Institute Genomics Platform"/>
            <person name="Cuomo C."/>
            <person name="de Hoog S."/>
            <person name="Gorbushina A."/>
            <person name="Stielow B."/>
            <person name="Teixiera M."/>
            <person name="Abouelleil A."/>
            <person name="Chapman S.B."/>
            <person name="Priest M."/>
            <person name="Young S.K."/>
            <person name="Wortman J."/>
            <person name="Nusbaum C."/>
            <person name="Birren B."/>
        </authorList>
    </citation>
    <scope>NUCLEOTIDE SEQUENCE [LARGE SCALE GENOMIC DNA]</scope>
    <source>
        <strain evidence="1 2">CBS 102226</strain>
    </source>
</reference>
<dbReference type="OrthoDB" id="5412588at2759"/>
<evidence type="ECO:0008006" key="3">
    <source>
        <dbReference type="Google" id="ProtNLM"/>
    </source>
</evidence>
<dbReference type="Proteomes" id="UP000053411">
    <property type="component" value="Unassembled WGS sequence"/>
</dbReference>
<sequence length="500" mass="54362">MDCFPSVRHPLPDSEHLMPSEQSYSYLVNPKAAALWFAARHKIRERQDFAQSRKVPVIIGGADDALVLKQIAGLVEIPEVEWAQTIDEAAKYAKFWAESAAAIADDLVAEADAAAAAEDAAAVEDAAEAKAVAAAAAVEDAAGAKAAAADAATAAADNRPEFVLICTISKEAEYRLSEWWDKSNRLLIQFKGKARYANKFNPDAKPWNLSAPTQDSTKPIRVLSLGDGMNCDPTAQIDFIKGLMDTTTPGLRPCDAFDLIGGVGTGGVCAIILGRLGLTVDDCSKYLPAAAILPSIPEAANLVPILDPKNDVGSTCNENKPYIFVVANLNNRQDEVLLRSYYAPCEDSEVSRQTKVPQASLATLAAVYQDSAEYEDLATYLEFAQDLHPNMRDWKFSPSQALTTGEDQVDATTNDPIYHVYREAREFWPDEEIRIASFMPEPKSKSPGSTAGRDEVRGFRDLHISNHKGDIGQPLLLRAVNRDEIASPSFAEKAKAFWAD</sequence>
<dbReference type="STRING" id="1442371.A0A0D2K263"/>
<protein>
    <recommendedName>
        <fullName evidence="3">PNPLA domain-containing protein</fullName>
    </recommendedName>
</protein>
<accession>A0A0D2K263</accession>
<evidence type="ECO:0000313" key="1">
    <source>
        <dbReference type="EMBL" id="KIX99907.1"/>
    </source>
</evidence>
<dbReference type="AlphaFoldDB" id="A0A0D2K263"/>
<dbReference type="Gene3D" id="3.40.1090.10">
    <property type="entry name" value="Cytosolic phospholipase A2 catalytic domain"/>
    <property type="match status" value="1"/>
</dbReference>
<dbReference type="GeneID" id="27710290"/>
<dbReference type="VEuPathDB" id="FungiDB:Z520_04544"/>
<proteinExistence type="predicted"/>
<dbReference type="RefSeq" id="XP_016634030.1">
    <property type="nucleotide sequence ID" value="XM_016775050.1"/>
</dbReference>